<reference evidence="10 11" key="1">
    <citation type="journal article" date="2013" name="Genome Announc.">
        <title>Draft Genome Sequence of the Cellulolytic, Mesophilic, Anaerobic Bacterium Clostridium termitidis Strain CT1112 (DSM 5398).</title>
        <authorList>
            <person name="Lal S."/>
            <person name="Ramachandran U."/>
            <person name="Zhang X."/>
            <person name="Munir R."/>
            <person name="Sparling R."/>
            <person name="Levin D.B."/>
        </authorList>
    </citation>
    <scope>NUCLEOTIDE SEQUENCE [LARGE SCALE GENOMIC DNA]</scope>
    <source>
        <strain evidence="10 11">CT1112</strain>
    </source>
</reference>
<dbReference type="STRING" id="1195236.CTER_0377"/>
<sequence>MPEKRCLLDIQGISKQFSGVTVFSDFDFQVYEGEVHCLCGENGAGKSTFIKILAGAHQRDSGEINIEGNPLQGKLNPALCMKLGIQTIYQEHTLMQNMSVMENLFIGKEVTKRLVLDRRQMYKETLDVLAKIGVTGLDPQIPVRLLGTAQQKFVEIAKAFVQEARVIIMDEPTASFGCHEIEQLMSVIQALKEKGVGIIYISHHLEEVFRIADKVTVIRDGRKIRTYDRTEIDEASIIRDMVGRDASMFYSREAAGIGETVMEVQNLSGGGVKDISFSLRKGEVLGFAGLVGAGRTEMAELLFGKKIPESGEIMISGEKVRFKAPKDAIKAGLCMITEDRQLTGLFTRQKNSLNTILAHSAKFPVRFMHPDRDKETCCEYIEKLKIKCKGPDQQVRFLSGGNQQKVILSKWFHSDGSIYIFDEPTRGVDIGAKEEIYKVMVELCRQGKSIIMISSDMPEVIAMSDRVMVMKDGSILAELSKEDADSETILSYALGGCKI</sequence>
<keyword evidence="5" id="KW-0547">Nucleotide-binding</keyword>
<dbReference type="EMBL" id="AORV01000017">
    <property type="protein sequence ID" value="EMS73567.1"/>
    <property type="molecule type" value="Genomic_DNA"/>
</dbReference>
<protein>
    <submittedName>
        <fullName evidence="10">ABC-type sugar transport system, ATPase component</fullName>
        <ecNumber evidence="10">3.6.3.17</ecNumber>
    </submittedName>
</protein>
<organism evidence="10 11">
    <name type="scientific">Ruminiclostridium cellobioparum subsp. termitidis CT1112</name>
    <dbReference type="NCBI Taxonomy" id="1195236"/>
    <lineage>
        <taxon>Bacteria</taxon>
        <taxon>Bacillati</taxon>
        <taxon>Bacillota</taxon>
        <taxon>Clostridia</taxon>
        <taxon>Eubacteriales</taxon>
        <taxon>Oscillospiraceae</taxon>
        <taxon>Ruminiclostridium</taxon>
    </lineage>
</organism>
<dbReference type="InterPro" id="IPR017871">
    <property type="entry name" value="ABC_transporter-like_CS"/>
</dbReference>
<dbReference type="Pfam" id="PF00005">
    <property type="entry name" value="ABC_tran"/>
    <property type="match status" value="2"/>
</dbReference>
<gene>
    <name evidence="10" type="ORF">CTER_0377</name>
</gene>
<evidence type="ECO:0000259" key="9">
    <source>
        <dbReference type="PROSITE" id="PS50893"/>
    </source>
</evidence>
<dbReference type="SUPFAM" id="SSF52540">
    <property type="entry name" value="P-loop containing nucleoside triphosphate hydrolases"/>
    <property type="match status" value="2"/>
</dbReference>
<evidence type="ECO:0000256" key="8">
    <source>
        <dbReference type="ARBA" id="ARBA00023136"/>
    </source>
</evidence>
<dbReference type="PANTHER" id="PTHR43790">
    <property type="entry name" value="CARBOHYDRATE TRANSPORT ATP-BINDING PROTEIN MG119-RELATED"/>
    <property type="match status" value="1"/>
</dbReference>
<dbReference type="Proteomes" id="UP000014155">
    <property type="component" value="Unassembled WGS sequence"/>
</dbReference>
<proteinExistence type="predicted"/>
<evidence type="ECO:0000256" key="3">
    <source>
        <dbReference type="ARBA" id="ARBA00022597"/>
    </source>
</evidence>
<dbReference type="AlphaFoldDB" id="S0FNU1"/>
<comment type="caution">
    <text evidence="10">The sequence shown here is derived from an EMBL/GenBank/DDBJ whole genome shotgun (WGS) entry which is preliminary data.</text>
</comment>
<dbReference type="CDD" id="cd03215">
    <property type="entry name" value="ABC_Carb_Monos_II"/>
    <property type="match status" value="1"/>
</dbReference>
<dbReference type="PROSITE" id="PS50893">
    <property type="entry name" value="ABC_TRANSPORTER_2"/>
    <property type="match status" value="2"/>
</dbReference>
<keyword evidence="4" id="KW-0677">Repeat</keyword>
<dbReference type="RefSeq" id="WP_004623707.1">
    <property type="nucleotide sequence ID" value="NZ_AORV01000017.1"/>
</dbReference>
<dbReference type="InterPro" id="IPR003593">
    <property type="entry name" value="AAA+_ATPase"/>
</dbReference>
<keyword evidence="3 10" id="KW-0762">Sugar transport</keyword>
<keyword evidence="7" id="KW-1278">Translocase</keyword>
<evidence type="ECO:0000256" key="2">
    <source>
        <dbReference type="ARBA" id="ARBA00022475"/>
    </source>
</evidence>
<evidence type="ECO:0000256" key="7">
    <source>
        <dbReference type="ARBA" id="ARBA00022967"/>
    </source>
</evidence>
<dbReference type="InterPro" id="IPR003439">
    <property type="entry name" value="ABC_transporter-like_ATP-bd"/>
</dbReference>
<accession>S0FNU1</accession>
<dbReference type="InterPro" id="IPR027417">
    <property type="entry name" value="P-loop_NTPase"/>
</dbReference>
<evidence type="ECO:0000256" key="6">
    <source>
        <dbReference type="ARBA" id="ARBA00022840"/>
    </source>
</evidence>
<keyword evidence="11" id="KW-1185">Reference proteome</keyword>
<keyword evidence="10" id="KW-0378">Hydrolase</keyword>
<dbReference type="InterPro" id="IPR050107">
    <property type="entry name" value="ABC_carbohydrate_import_ATPase"/>
</dbReference>
<dbReference type="SMART" id="SM00382">
    <property type="entry name" value="AAA"/>
    <property type="match status" value="2"/>
</dbReference>
<evidence type="ECO:0000313" key="10">
    <source>
        <dbReference type="EMBL" id="EMS73567.1"/>
    </source>
</evidence>
<name>S0FNU1_RUMCE</name>
<evidence type="ECO:0000256" key="4">
    <source>
        <dbReference type="ARBA" id="ARBA00022737"/>
    </source>
</evidence>
<dbReference type="PROSITE" id="PS00211">
    <property type="entry name" value="ABC_TRANSPORTER_1"/>
    <property type="match status" value="1"/>
</dbReference>
<evidence type="ECO:0000256" key="1">
    <source>
        <dbReference type="ARBA" id="ARBA00022448"/>
    </source>
</evidence>
<dbReference type="EC" id="3.6.3.17" evidence="10"/>
<dbReference type="eggNOG" id="COG1129">
    <property type="taxonomic scope" value="Bacteria"/>
</dbReference>
<keyword evidence="2" id="KW-1003">Cell membrane</keyword>
<dbReference type="PANTHER" id="PTHR43790:SF3">
    <property type="entry name" value="D-ALLOSE IMPORT ATP-BINDING PROTEIN ALSA-RELATED"/>
    <property type="match status" value="1"/>
</dbReference>
<dbReference type="Gene3D" id="3.40.50.300">
    <property type="entry name" value="P-loop containing nucleotide triphosphate hydrolases"/>
    <property type="match status" value="2"/>
</dbReference>
<dbReference type="PATRIC" id="fig|1195236.3.peg.686"/>
<feature type="domain" description="ABC transporter" evidence="9">
    <location>
        <begin position="8"/>
        <end position="245"/>
    </location>
</feature>
<evidence type="ECO:0000313" key="11">
    <source>
        <dbReference type="Proteomes" id="UP000014155"/>
    </source>
</evidence>
<keyword evidence="8" id="KW-0472">Membrane</keyword>
<keyword evidence="6" id="KW-0067">ATP-binding</keyword>
<keyword evidence="1" id="KW-0813">Transport</keyword>
<dbReference type="GO" id="GO:0016887">
    <property type="term" value="F:ATP hydrolysis activity"/>
    <property type="evidence" value="ECO:0007669"/>
    <property type="project" value="InterPro"/>
</dbReference>
<dbReference type="GO" id="GO:0005524">
    <property type="term" value="F:ATP binding"/>
    <property type="evidence" value="ECO:0007669"/>
    <property type="project" value="UniProtKB-KW"/>
</dbReference>
<feature type="domain" description="ABC transporter" evidence="9">
    <location>
        <begin position="243"/>
        <end position="497"/>
    </location>
</feature>
<dbReference type="CDD" id="cd03216">
    <property type="entry name" value="ABC_Carb_Monos_I"/>
    <property type="match status" value="1"/>
</dbReference>
<evidence type="ECO:0000256" key="5">
    <source>
        <dbReference type="ARBA" id="ARBA00022741"/>
    </source>
</evidence>